<dbReference type="AlphaFoldDB" id="A0A2U1NJ21"/>
<reference evidence="2 3" key="1">
    <citation type="journal article" date="2018" name="Mol. Plant">
        <title>The genome of Artemisia annua provides insight into the evolution of Asteraceae family and artemisinin biosynthesis.</title>
        <authorList>
            <person name="Shen Q."/>
            <person name="Zhang L."/>
            <person name="Liao Z."/>
            <person name="Wang S."/>
            <person name="Yan T."/>
            <person name="Shi P."/>
            <person name="Liu M."/>
            <person name="Fu X."/>
            <person name="Pan Q."/>
            <person name="Wang Y."/>
            <person name="Lv Z."/>
            <person name="Lu X."/>
            <person name="Zhang F."/>
            <person name="Jiang W."/>
            <person name="Ma Y."/>
            <person name="Chen M."/>
            <person name="Hao X."/>
            <person name="Li L."/>
            <person name="Tang Y."/>
            <person name="Lv G."/>
            <person name="Zhou Y."/>
            <person name="Sun X."/>
            <person name="Brodelius P.E."/>
            <person name="Rose J.K.C."/>
            <person name="Tang K."/>
        </authorList>
    </citation>
    <scope>NUCLEOTIDE SEQUENCE [LARGE SCALE GENOMIC DNA]</scope>
    <source>
        <strain evidence="3">cv. Huhao1</strain>
        <tissue evidence="2">Leaf</tissue>
    </source>
</reference>
<dbReference type="PANTHER" id="PTHR46250">
    <property type="entry name" value="MYB/SANT-LIKE DNA-BINDING DOMAIN PROTEIN-RELATED"/>
    <property type="match status" value="1"/>
</dbReference>
<gene>
    <name evidence="2" type="ORF">CTI12_AA260320</name>
</gene>
<dbReference type="Proteomes" id="UP000245207">
    <property type="component" value="Unassembled WGS sequence"/>
</dbReference>
<dbReference type="EMBL" id="PKPP01002728">
    <property type="protein sequence ID" value="PWA73512.1"/>
    <property type="molecule type" value="Genomic_DNA"/>
</dbReference>
<protein>
    <submittedName>
        <fullName evidence="2">Myb/SANT-like domain-containing protein</fullName>
    </submittedName>
</protein>
<geneLocation type="mitochondrion" evidence="2"/>
<evidence type="ECO:0000313" key="3">
    <source>
        <dbReference type="Proteomes" id="UP000245207"/>
    </source>
</evidence>
<evidence type="ECO:0000313" key="2">
    <source>
        <dbReference type="EMBL" id="PWA73512.1"/>
    </source>
</evidence>
<feature type="compositionally biased region" description="Polar residues" evidence="1">
    <location>
        <begin position="146"/>
        <end position="159"/>
    </location>
</feature>
<keyword evidence="3" id="KW-1185">Reference proteome</keyword>
<comment type="caution">
    <text evidence="2">The sequence shown here is derived from an EMBL/GenBank/DDBJ whole genome shotgun (WGS) entry which is preliminary data.</text>
</comment>
<dbReference type="PANTHER" id="PTHR46250:SF15">
    <property type="entry name" value="OS01G0523800 PROTEIN"/>
    <property type="match status" value="1"/>
</dbReference>
<sequence>MENTGFRSNYMCEVHRRILVKRPNFSKNVSPHIESKVKWLKSKFHAINDMLKQSGCSWIDIDKKIACEREWYLSYCKDAQGLRDVEFPYFNQLKLVYGKDSTIGLVAEGYGDTIHNLEVEQNVESGGENIGDFHVSLSDDEENDVPTVSQATQTTSNLKHNNKDG</sequence>
<dbReference type="OrthoDB" id="910206at2759"/>
<feature type="region of interest" description="Disordered" evidence="1">
    <location>
        <begin position="140"/>
        <end position="165"/>
    </location>
</feature>
<keyword evidence="2" id="KW-0496">Mitochondrion</keyword>
<evidence type="ECO:0000256" key="1">
    <source>
        <dbReference type="SAM" id="MobiDB-lite"/>
    </source>
</evidence>
<accession>A0A2U1NJ21</accession>
<organism evidence="2 3">
    <name type="scientific">Artemisia annua</name>
    <name type="common">Sweet wormwood</name>
    <dbReference type="NCBI Taxonomy" id="35608"/>
    <lineage>
        <taxon>Eukaryota</taxon>
        <taxon>Viridiplantae</taxon>
        <taxon>Streptophyta</taxon>
        <taxon>Embryophyta</taxon>
        <taxon>Tracheophyta</taxon>
        <taxon>Spermatophyta</taxon>
        <taxon>Magnoliopsida</taxon>
        <taxon>eudicotyledons</taxon>
        <taxon>Gunneridae</taxon>
        <taxon>Pentapetalae</taxon>
        <taxon>asterids</taxon>
        <taxon>campanulids</taxon>
        <taxon>Asterales</taxon>
        <taxon>Asteraceae</taxon>
        <taxon>Asteroideae</taxon>
        <taxon>Anthemideae</taxon>
        <taxon>Artemisiinae</taxon>
        <taxon>Artemisia</taxon>
    </lineage>
</organism>
<proteinExistence type="predicted"/>
<name>A0A2U1NJ21_ARTAN</name>